<dbReference type="Proteomes" id="UP000065734">
    <property type="component" value="Chromosome I"/>
</dbReference>
<evidence type="ECO:0000256" key="1">
    <source>
        <dbReference type="SAM" id="MobiDB-lite"/>
    </source>
</evidence>
<dbReference type="KEGG" id="bvr:BVIR_2404"/>
<feature type="region of interest" description="Disordered" evidence="1">
    <location>
        <begin position="1"/>
        <end position="40"/>
    </location>
</feature>
<gene>
    <name evidence="2" type="ORF">BVIRIDIS_18500</name>
</gene>
<feature type="compositionally biased region" description="Basic and acidic residues" evidence="1">
    <location>
        <begin position="24"/>
        <end position="40"/>
    </location>
</feature>
<accession>A0A0P0JDN4</accession>
<reference evidence="3" key="1">
    <citation type="journal article" date="2016" name="Genome Announc.">
        <title>Revised genome sequence of the purple photosynthetic bacterium Blastochloris viridis.</title>
        <authorList>
            <person name="Liu L.N."/>
            <person name="Faulkner M."/>
            <person name="Liu X."/>
            <person name="Huang F."/>
            <person name="Darby A.C."/>
            <person name="Hall N."/>
        </authorList>
    </citation>
    <scope>NUCLEOTIDE SEQUENCE [LARGE SCALE GENOMIC DNA]</scope>
    <source>
        <strain evidence="3">ATCC 19567 / DSM 133 / F</strain>
    </source>
</reference>
<sequence length="40" mass="4446">MSAAKSEPGEGYFSLFGAGTPHPQGEREERAELINRKPYH</sequence>
<dbReference type="AlphaFoldDB" id="A0A0P0JDN4"/>
<organism evidence="2 3">
    <name type="scientific">Blastochloris viridis</name>
    <name type="common">Rhodopseudomonas viridis</name>
    <dbReference type="NCBI Taxonomy" id="1079"/>
    <lineage>
        <taxon>Bacteria</taxon>
        <taxon>Pseudomonadati</taxon>
        <taxon>Pseudomonadota</taxon>
        <taxon>Alphaproteobacteria</taxon>
        <taxon>Hyphomicrobiales</taxon>
        <taxon>Blastochloridaceae</taxon>
        <taxon>Blastochloris</taxon>
    </lineage>
</organism>
<evidence type="ECO:0000313" key="3">
    <source>
        <dbReference type="Proteomes" id="UP000065734"/>
    </source>
</evidence>
<keyword evidence="3" id="KW-1185">Reference proteome</keyword>
<name>A0A0P0JDN4_BLAVI</name>
<proteinExistence type="predicted"/>
<evidence type="ECO:0000313" key="2">
    <source>
        <dbReference type="EMBL" id="CUU42835.1"/>
    </source>
</evidence>
<dbReference type="EMBL" id="LN907867">
    <property type="protein sequence ID" value="CUU42835.1"/>
    <property type="molecule type" value="Genomic_DNA"/>
</dbReference>
<protein>
    <submittedName>
        <fullName evidence="2">Uncharacterized protein</fullName>
    </submittedName>
</protein>